<keyword evidence="5" id="KW-1185">Reference proteome</keyword>
<comment type="caution">
    <text evidence="4">The sequence shown here is derived from an EMBL/GenBank/DDBJ whole genome shotgun (WGS) entry which is preliminary data.</text>
</comment>
<evidence type="ECO:0000256" key="1">
    <source>
        <dbReference type="PROSITE-ProRule" id="PRU00042"/>
    </source>
</evidence>
<keyword evidence="1" id="KW-0862">Zinc</keyword>
<feature type="region of interest" description="Disordered" evidence="2">
    <location>
        <begin position="33"/>
        <end position="191"/>
    </location>
</feature>
<dbReference type="OrthoDB" id="624345at2759"/>
<dbReference type="SUPFAM" id="SSF57667">
    <property type="entry name" value="beta-beta-alpha zinc fingers"/>
    <property type="match status" value="1"/>
</dbReference>
<dbReference type="InterPro" id="IPR036236">
    <property type="entry name" value="Znf_C2H2_sf"/>
</dbReference>
<keyword evidence="1" id="KW-0863">Zinc-finger</keyword>
<dbReference type="GO" id="GO:0008270">
    <property type="term" value="F:zinc ion binding"/>
    <property type="evidence" value="ECO:0007669"/>
    <property type="project" value="UniProtKB-KW"/>
</dbReference>
<feature type="compositionally biased region" description="Low complexity" evidence="2">
    <location>
        <begin position="176"/>
        <end position="191"/>
    </location>
</feature>
<dbReference type="SMART" id="SM00355">
    <property type="entry name" value="ZnF_C2H2"/>
    <property type="match status" value="2"/>
</dbReference>
<proteinExistence type="predicted"/>
<feature type="compositionally biased region" description="Low complexity" evidence="2">
    <location>
        <begin position="114"/>
        <end position="146"/>
    </location>
</feature>
<feature type="region of interest" description="Disordered" evidence="2">
    <location>
        <begin position="294"/>
        <end position="313"/>
    </location>
</feature>
<gene>
    <name evidence="4" type="ORF">FJT64_022630</name>
</gene>
<name>A0A6A4WIA1_AMPAM</name>
<evidence type="ECO:0000313" key="4">
    <source>
        <dbReference type="EMBL" id="KAF0305803.1"/>
    </source>
</evidence>
<sequence>MYEGQVNLTPEQMPEFLRAAQALHIKGLFEDMQQQAAAADVRESTSAAGTAPAPPPPPLTDSRPSGKRTDSAADPPAKRARAASPPLVTEPVVKLEPSSPPECKVVEEEEAARVVEASPAAESSSHAGRTTTRATRSDSAPTASPSEPADRGSRHQPATSQEGGRGPSASQERGRSAASGGPPTSSPSCSSDPDYVVTHTAYPFPCPFCEKSYTSWGFRRRHIKAFHTSGPTLKCKWCWQVLPTHDDWCSHVTGEHHLSAGDAQHAIQILDEANLVLQSSEPLRLESLVDMVKRQQRRSPASPETPLQGAASS</sequence>
<evidence type="ECO:0000313" key="5">
    <source>
        <dbReference type="Proteomes" id="UP000440578"/>
    </source>
</evidence>
<evidence type="ECO:0000256" key="2">
    <source>
        <dbReference type="SAM" id="MobiDB-lite"/>
    </source>
</evidence>
<organism evidence="4 5">
    <name type="scientific">Amphibalanus amphitrite</name>
    <name type="common">Striped barnacle</name>
    <name type="synonym">Balanus amphitrite</name>
    <dbReference type="NCBI Taxonomy" id="1232801"/>
    <lineage>
        <taxon>Eukaryota</taxon>
        <taxon>Metazoa</taxon>
        <taxon>Ecdysozoa</taxon>
        <taxon>Arthropoda</taxon>
        <taxon>Crustacea</taxon>
        <taxon>Multicrustacea</taxon>
        <taxon>Cirripedia</taxon>
        <taxon>Thoracica</taxon>
        <taxon>Thoracicalcarea</taxon>
        <taxon>Balanomorpha</taxon>
        <taxon>Balanoidea</taxon>
        <taxon>Balanidae</taxon>
        <taxon>Amphibalaninae</taxon>
        <taxon>Amphibalanus</taxon>
    </lineage>
</organism>
<evidence type="ECO:0000259" key="3">
    <source>
        <dbReference type="PROSITE" id="PS50157"/>
    </source>
</evidence>
<dbReference type="PROSITE" id="PS00028">
    <property type="entry name" value="ZINC_FINGER_C2H2_1"/>
    <property type="match status" value="1"/>
</dbReference>
<dbReference type="InterPro" id="IPR013087">
    <property type="entry name" value="Znf_C2H2_type"/>
</dbReference>
<dbReference type="PROSITE" id="PS50157">
    <property type="entry name" value="ZINC_FINGER_C2H2_2"/>
    <property type="match status" value="1"/>
</dbReference>
<keyword evidence="1" id="KW-0479">Metal-binding</keyword>
<reference evidence="4 5" key="1">
    <citation type="submission" date="2019-07" db="EMBL/GenBank/DDBJ databases">
        <title>Draft genome assembly of a fouling barnacle, Amphibalanus amphitrite (Darwin, 1854): The first reference genome for Thecostraca.</title>
        <authorList>
            <person name="Kim W."/>
        </authorList>
    </citation>
    <scope>NUCLEOTIDE SEQUENCE [LARGE SCALE GENOMIC DNA]</scope>
    <source>
        <strain evidence="4">SNU_AA5</strain>
        <tissue evidence="4">Soma without cirri and trophi</tissue>
    </source>
</reference>
<dbReference type="Proteomes" id="UP000440578">
    <property type="component" value="Unassembled WGS sequence"/>
</dbReference>
<protein>
    <recommendedName>
        <fullName evidence="3">C2H2-type domain-containing protein</fullName>
    </recommendedName>
</protein>
<dbReference type="Gene3D" id="3.30.160.60">
    <property type="entry name" value="Classic Zinc Finger"/>
    <property type="match status" value="1"/>
</dbReference>
<dbReference type="AlphaFoldDB" id="A0A6A4WIA1"/>
<accession>A0A6A4WIA1</accession>
<dbReference type="EMBL" id="VIIS01000720">
    <property type="protein sequence ID" value="KAF0305803.1"/>
    <property type="molecule type" value="Genomic_DNA"/>
</dbReference>
<feature type="domain" description="C2H2-type" evidence="3">
    <location>
        <begin position="204"/>
        <end position="232"/>
    </location>
</feature>